<dbReference type="Proteomes" id="UP000664203">
    <property type="component" value="Unassembled WGS sequence"/>
</dbReference>
<feature type="region of interest" description="Disordered" evidence="1">
    <location>
        <begin position="383"/>
        <end position="460"/>
    </location>
</feature>
<evidence type="ECO:0008006" key="4">
    <source>
        <dbReference type="Google" id="ProtNLM"/>
    </source>
</evidence>
<keyword evidence="3" id="KW-1185">Reference proteome</keyword>
<feature type="compositionally biased region" description="Basic and acidic residues" evidence="1">
    <location>
        <begin position="88"/>
        <end position="97"/>
    </location>
</feature>
<feature type="region of interest" description="Disordered" evidence="1">
    <location>
        <begin position="1"/>
        <end position="180"/>
    </location>
</feature>
<feature type="compositionally biased region" description="Low complexity" evidence="1">
    <location>
        <begin position="775"/>
        <end position="789"/>
    </location>
</feature>
<dbReference type="Pfam" id="PF14555">
    <property type="entry name" value="UBA_4"/>
    <property type="match status" value="1"/>
</dbReference>
<feature type="region of interest" description="Disordered" evidence="1">
    <location>
        <begin position="764"/>
        <end position="791"/>
    </location>
</feature>
<comment type="caution">
    <text evidence="2">The sequence shown here is derived from an EMBL/GenBank/DDBJ whole genome shotgun (WGS) entry which is preliminary data.</text>
</comment>
<dbReference type="OrthoDB" id="5384314at2759"/>
<dbReference type="AlphaFoldDB" id="A0A8H3GBU6"/>
<reference evidence="2" key="1">
    <citation type="submission" date="2021-03" db="EMBL/GenBank/DDBJ databases">
        <authorList>
            <person name="Tagirdzhanova G."/>
        </authorList>
    </citation>
    <scope>NUCLEOTIDE SEQUENCE</scope>
</reference>
<accession>A0A8H3GBU6</accession>
<feature type="compositionally biased region" description="Basic and acidic residues" evidence="1">
    <location>
        <begin position="401"/>
        <end position="420"/>
    </location>
</feature>
<proteinExistence type="predicted"/>
<organism evidence="2 3">
    <name type="scientific">Alectoria fallacina</name>
    <dbReference type="NCBI Taxonomy" id="1903189"/>
    <lineage>
        <taxon>Eukaryota</taxon>
        <taxon>Fungi</taxon>
        <taxon>Dikarya</taxon>
        <taxon>Ascomycota</taxon>
        <taxon>Pezizomycotina</taxon>
        <taxon>Lecanoromycetes</taxon>
        <taxon>OSLEUM clade</taxon>
        <taxon>Lecanoromycetidae</taxon>
        <taxon>Lecanorales</taxon>
        <taxon>Lecanorineae</taxon>
        <taxon>Parmeliaceae</taxon>
        <taxon>Alectoria</taxon>
    </lineage>
</organism>
<sequence>MAPKKKLAKKSEGESTSATKPAQRKSTKTEKKSACVAKKPPPKKSMGKTAAIKKETKKNSIKVTGEASAVIKVEEISDKPAGNTRAATKKEPKDKPTKPARKPVTAKRRPPKPAAKTSAAAKEPSSELDGFSSEDTWAASPNRKRKTEDKWTETTDLPVPKSTKLNPGSSPSPSRKSREIRTLEEFASEGWDTEDFNRELCCIDTVGLSRIPSPFANLADRAERFMHIIDNHTHPRVWRLFRTIYGADTASLMSSLDGCPPGAFVALQHELTPEQFFLVGSDRPEFSLELARGDGTNAGASFDIHIRKNYKTDKVDYFVANEKLNLLIINEKHIGRKLAAGPLPDFAVILINRSVIFWWRTRAAMDYVPEAISHGVEEVEKVGATKEPLPFPPNAKKAGKAAKEPSPPKKTAKTGDDIAKEPSPPLPSGSEEGETAKEPTTSPTYAKQDEDDITEPVAPRLTWKKIMDDGLARHSSKRDASMNDSELHEIKSASGMTIDDVLFAVGTIWEGLMIQGVPLAYAGTNVFDPGYQQMVGREGWQTFGVVGKGDRFIMPLWFPPNAEEIEKGHKKNLDKKKKGTSAKGKEEKAKASTNQSSSDLGHLLLAVAEKHPSKAKTVHIEIRDSLNKFQDPHEIRDRARELAEIWLGGAVETSFADIAVPQQTEKSNACGFHVILNAWAVMLGIPLHQGECRRKGCGHHKTFIKTGLKIVNLALAGFMDSRTIQAFMNVFGVSEEQDSSAAEDPARPRVDAVKMDEKRLRRTLERQQNNIELPSPSSSSQSSAHSLSSTDLKKAISESKVQQFIMALGSNATWEHAQEFITMAGGDVDEAVTAFVAHTSKLDVPTGAEAS</sequence>
<evidence type="ECO:0000313" key="3">
    <source>
        <dbReference type="Proteomes" id="UP000664203"/>
    </source>
</evidence>
<evidence type="ECO:0000256" key="1">
    <source>
        <dbReference type="SAM" id="MobiDB-lite"/>
    </source>
</evidence>
<feature type="compositionally biased region" description="Low complexity" evidence="1">
    <location>
        <begin position="114"/>
        <end position="123"/>
    </location>
</feature>
<feature type="compositionally biased region" description="Basic residues" evidence="1">
    <location>
        <begin position="98"/>
        <end position="111"/>
    </location>
</feature>
<feature type="region of interest" description="Disordered" evidence="1">
    <location>
        <begin position="565"/>
        <end position="597"/>
    </location>
</feature>
<protein>
    <recommendedName>
        <fullName evidence="4">Ubiquitin-like protease family profile domain-containing protein</fullName>
    </recommendedName>
</protein>
<evidence type="ECO:0000313" key="2">
    <source>
        <dbReference type="EMBL" id="CAF9936966.1"/>
    </source>
</evidence>
<gene>
    <name evidence="2" type="ORF">ALECFALPRED_007021</name>
</gene>
<dbReference type="EMBL" id="CAJPDR010000457">
    <property type="protein sequence ID" value="CAF9936966.1"/>
    <property type="molecule type" value="Genomic_DNA"/>
</dbReference>
<feature type="compositionally biased region" description="Basic residues" evidence="1">
    <location>
        <begin position="568"/>
        <end position="580"/>
    </location>
</feature>
<name>A0A8H3GBU6_9LECA</name>